<dbReference type="InterPro" id="IPR029058">
    <property type="entry name" value="AB_hydrolase_fold"/>
</dbReference>
<evidence type="ECO:0000313" key="4">
    <source>
        <dbReference type="Proteomes" id="UP000272888"/>
    </source>
</evidence>
<dbReference type="Proteomes" id="UP000272888">
    <property type="component" value="Unassembled WGS sequence"/>
</dbReference>
<reference evidence="4" key="1">
    <citation type="submission" date="2018-09" db="EMBL/GenBank/DDBJ databases">
        <authorList>
            <person name="Livingstone P.G."/>
            <person name="Whitworth D.E."/>
        </authorList>
    </citation>
    <scope>NUCLEOTIDE SEQUENCE [LARGE SCALE GENOMIC DNA]</scope>
    <source>
        <strain evidence="4">CA051B</strain>
    </source>
</reference>
<keyword evidence="3" id="KW-0378">Hydrolase</keyword>
<dbReference type="Pfam" id="PF00561">
    <property type="entry name" value="Abhydrolase_1"/>
    <property type="match status" value="1"/>
</dbReference>
<comment type="similarity">
    <text evidence="1">Belongs to the AB hydrolase superfamily. Bacterial non-heme haloperoxidase / perhydrolase family.</text>
</comment>
<comment type="caution">
    <text evidence="3">The sequence shown here is derived from an EMBL/GenBank/DDBJ whole genome shotgun (WGS) entry which is preliminary data.</text>
</comment>
<feature type="domain" description="AB hydrolase-1" evidence="2">
    <location>
        <begin position="24"/>
        <end position="258"/>
    </location>
</feature>
<dbReference type="EMBL" id="RAWB01000583">
    <property type="protein sequence ID" value="RKH45114.1"/>
    <property type="molecule type" value="Genomic_DNA"/>
</dbReference>
<dbReference type="PRINTS" id="PR00111">
    <property type="entry name" value="ABHYDROLASE"/>
</dbReference>
<dbReference type="InterPro" id="IPR000073">
    <property type="entry name" value="AB_hydrolase_1"/>
</dbReference>
<dbReference type="InterPro" id="IPR050471">
    <property type="entry name" value="AB_hydrolase"/>
</dbReference>
<protein>
    <submittedName>
        <fullName evidence="3">Alpha/beta hydrolase</fullName>
    </submittedName>
</protein>
<dbReference type="Gene3D" id="3.40.50.1820">
    <property type="entry name" value="alpha/beta hydrolase"/>
    <property type="match status" value="1"/>
</dbReference>
<dbReference type="FunFam" id="3.40.50.1820:FF:000205">
    <property type="entry name" value="Non-haem bromoperoxidase BPO-A2"/>
    <property type="match status" value="1"/>
</dbReference>
<dbReference type="PANTHER" id="PTHR43433">
    <property type="entry name" value="HYDROLASE, ALPHA/BETA FOLD FAMILY PROTEIN"/>
    <property type="match status" value="1"/>
</dbReference>
<evidence type="ECO:0000259" key="2">
    <source>
        <dbReference type="Pfam" id="PF00561"/>
    </source>
</evidence>
<name>A0A3A8P030_9BACT</name>
<dbReference type="AlphaFoldDB" id="A0A3A8P030"/>
<evidence type="ECO:0000256" key="1">
    <source>
        <dbReference type="ARBA" id="ARBA00038128"/>
    </source>
</evidence>
<organism evidence="3 4">
    <name type="scientific">Corallococcus llansteffanensis</name>
    <dbReference type="NCBI Taxonomy" id="2316731"/>
    <lineage>
        <taxon>Bacteria</taxon>
        <taxon>Pseudomonadati</taxon>
        <taxon>Myxococcota</taxon>
        <taxon>Myxococcia</taxon>
        <taxon>Myxococcales</taxon>
        <taxon>Cystobacterineae</taxon>
        <taxon>Myxococcaceae</taxon>
        <taxon>Corallococcus</taxon>
    </lineage>
</organism>
<keyword evidence="4" id="KW-1185">Reference proteome</keyword>
<evidence type="ECO:0000313" key="3">
    <source>
        <dbReference type="EMBL" id="RKH45114.1"/>
    </source>
</evidence>
<gene>
    <name evidence="3" type="ORF">D7V93_35705</name>
</gene>
<dbReference type="GO" id="GO:0016787">
    <property type="term" value="F:hydrolase activity"/>
    <property type="evidence" value="ECO:0007669"/>
    <property type="project" value="UniProtKB-KW"/>
</dbReference>
<proteinExistence type="inferred from homology"/>
<dbReference type="PANTHER" id="PTHR43433:SF5">
    <property type="entry name" value="AB HYDROLASE-1 DOMAIN-CONTAINING PROTEIN"/>
    <property type="match status" value="1"/>
</dbReference>
<dbReference type="SUPFAM" id="SSF53474">
    <property type="entry name" value="alpha/beta-Hydrolases"/>
    <property type="match status" value="1"/>
</dbReference>
<sequence length="274" mass="30810">MDGPVIRTRDGVELFYRDWGTGMPVVFLAGWMLPSDIWSYQGVTLADQGLRCIAYDRRGHGRSSDPGRGYDYDTLADDLASVLETLDLRDVTLVGHSMASGEMVRYLSRHGDQRVSRLVFLAPAATPFMLKTEDNPDGVDASVFEHFRKEVLLRDAPQWLTANARSFVVAETSEPMIQWVMSLLLRCSMKAAHDCHRAMSSTDFRAELPRIRRPTWIIHGDKDASAPIDLTGRKTAQLIPGSRLKVYEGAPHGLFITHQERLNRDLLAFVKHGD</sequence>
<accession>A0A3A8P030</accession>